<evidence type="ECO:0000256" key="2">
    <source>
        <dbReference type="ARBA" id="ARBA00023315"/>
    </source>
</evidence>
<evidence type="ECO:0000256" key="3">
    <source>
        <dbReference type="SAM" id="MobiDB-lite"/>
    </source>
</evidence>
<gene>
    <name evidence="5" type="ORF">GCM10008937_17450</name>
</gene>
<dbReference type="InterPro" id="IPR002123">
    <property type="entry name" value="Plipid/glycerol_acylTrfase"/>
</dbReference>
<dbReference type="Pfam" id="PF01553">
    <property type="entry name" value="Acyltransferase"/>
    <property type="match status" value="1"/>
</dbReference>
<evidence type="ECO:0000313" key="6">
    <source>
        <dbReference type="Proteomes" id="UP001500191"/>
    </source>
</evidence>
<evidence type="ECO:0000259" key="4">
    <source>
        <dbReference type="SMART" id="SM00563"/>
    </source>
</evidence>
<dbReference type="SUPFAM" id="SSF69593">
    <property type="entry name" value="Glycerol-3-phosphate (1)-acyltransferase"/>
    <property type="match status" value="1"/>
</dbReference>
<dbReference type="EMBL" id="BAAADB010000013">
    <property type="protein sequence ID" value="GAA0510073.1"/>
    <property type="molecule type" value="Genomic_DNA"/>
</dbReference>
<dbReference type="PANTHER" id="PTHR10434">
    <property type="entry name" value="1-ACYL-SN-GLYCEROL-3-PHOSPHATE ACYLTRANSFERASE"/>
    <property type="match status" value="1"/>
</dbReference>
<sequence length="206" mass="22691">MSPLWPGQQHTPGSRLAALLLRLSGWTAVLEPPPGLKCVGAAAPHTNNADFWPGLFWKWSTRTPVHFVAKRELFTFPLGLFMRAVGGIALDRRRSGGNFVDAVVDIIEREREIVMIVAPEGTRSGGQYWKTGFYYMALEAKVPIGVTALDWKRRRVGIIGYVMPTGDIEADFAVIREMLRDVRGHTPANEIPAFPRPASAGGPGRT</sequence>
<dbReference type="PANTHER" id="PTHR10434:SF9">
    <property type="entry name" value="PHOSPHOLIPID_GLYCEROL ACYLTRANSFERASE DOMAIN-CONTAINING PROTEIN"/>
    <property type="match status" value="1"/>
</dbReference>
<feature type="domain" description="Phospholipid/glycerol acyltransferase" evidence="4">
    <location>
        <begin position="42"/>
        <end position="149"/>
    </location>
</feature>
<protein>
    <submittedName>
        <fullName evidence="5">Lysophospholipid acyltransferase family protein</fullName>
    </submittedName>
</protein>
<dbReference type="Proteomes" id="UP001500191">
    <property type="component" value="Unassembled WGS sequence"/>
</dbReference>
<keyword evidence="6" id="KW-1185">Reference proteome</keyword>
<comment type="caution">
    <text evidence="5">The sequence shown here is derived from an EMBL/GenBank/DDBJ whole genome shotgun (WGS) entry which is preliminary data.</text>
</comment>
<dbReference type="GO" id="GO:0016746">
    <property type="term" value="F:acyltransferase activity"/>
    <property type="evidence" value="ECO:0007669"/>
    <property type="project" value="UniProtKB-KW"/>
</dbReference>
<name>A0ABP3LZL7_9DEIO</name>
<evidence type="ECO:0000256" key="1">
    <source>
        <dbReference type="ARBA" id="ARBA00022679"/>
    </source>
</evidence>
<dbReference type="SMART" id="SM00563">
    <property type="entry name" value="PlsC"/>
    <property type="match status" value="1"/>
</dbReference>
<feature type="region of interest" description="Disordered" evidence="3">
    <location>
        <begin position="187"/>
        <end position="206"/>
    </location>
</feature>
<dbReference type="RefSeq" id="WP_343757837.1">
    <property type="nucleotide sequence ID" value="NZ_BAAADB010000013.1"/>
</dbReference>
<keyword evidence="2 5" id="KW-0012">Acyltransferase</keyword>
<reference evidence="6" key="1">
    <citation type="journal article" date="2019" name="Int. J. Syst. Evol. Microbiol.">
        <title>The Global Catalogue of Microorganisms (GCM) 10K type strain sequencing project: providing services to taxonomists for standard genome sequencing and annotation.</title>
        <authorList>
            <consortium name="The Broad Institute Genomics Platform"/>
            <consortium name="The Broad Institute Genome Sequencing Center for Infectious Disease"/>
            <person name="Wu L."/>
            <person name="Ma J."/>
        </authorList>
    </citation>
    <scope>NUCLEOTIDE SEQUENCE [LARGE SCALE GENOMIC DNA]</scope>
    <source>
        <strain evidence="6">JCM 14368</strain>
    </source>
</reference>
<accession>A0ABP3LZL7</accession>
<keyword evidence="1" id="KW-0808">Transferase</keyword>
<organism evidence="5 6">
    <name type="scientific">Deinococcus depolymerans</name>
    <dbReference type="NCBI Taxonomy" id="392408"/>
    <lineage>
        <taxon>Bacteria</taxon>
        <taxon>Thermotogati</taxon>
        <taxon>Deinococcota</taxon>
        <taxon>Deinococci</taxon>
        <taxon>Deinococcales</taxon>
        <taxon>Deinococcaceae</taxon>
        <taxon>Deinococcus</taxon>
    </lineage>
</organism>
<proteinExistence type="predicted"/>
<evidence type="ECO:0000313" key="5">
    <source>
        <dbReference type="EMBL" id="GAA0510073.1"/>
    </source>
</evidence>